<comment type="subcellular location">
    <subcellularLocation>
        <location evidence="1">Cell inner membrane</location>
        <topology evidence="1">Multi-pass membrane protein</topology>
    </subcellularLocation>
    <subcellularLocation>
        <location evidence="18">Cell membrane</location>
        <topology evidence="18">Multi-pass membrane protein</topology>
    </subcellularLocation>
</comment>
<evidence type="ECO:0000256" key="14">
    <source>
        <dbReference type="ARBA" id="ARBA00050401"/>
    </source>
</evidence>
<keyword evidence="3" id="KW-1003">Cell membrane</keyword>
<comment type="function">
    <text evidence="18">Plays an essential role in type IV pili and type II pseudopili formation by proteolytically removing the leader sequence from substrate proteins and subsequently monomethylating the alpha-amino group of the newly exposed N-terminal phenylalanine.</text>
</comment>
<evidence type="ECO:0000256" key="3">
    <source>
        <dbReference type="ARBA" id="ARBA00022475"/>
    </source>
</evidence>
<feature type="transmembrane region" description="Helical" evidence="19">
    <location>
        <begin position="157"/>
        <end position="175"/>
    </location>
</feature>
<keyword evidence="7 18" id="KW-0808">Transferase</keyword>
<keyword evidence="4" id="KW-0997">Cell inner membrane</keyword>
<keyword evidence="23" id="KW-1185">Reference proteome</keyword>
<keyword evidence="8" id="KW-0949">S-adenosyl-L-methionine</keyword>
<dbReference type="GO" id="GO:0032259">
    <property type="term" value="P:methylation"/>
    <property type="evidence" value="ECO:0007669"/>
    <property type="project" value="UniProtKB-KW"/>
</dbReference>
<keyword evidence="9 18" id="KW-0812">Transmembrane</keyword>
<comment type="catalytic activity">
    <reaction evidence="14 18">
        <text>Typically cleaves a -Gly-|-Phe- bond to release an N-terminal, basic peptide of 5-8 residues from type IV prepilin, and then N-methylates the new N-terminal amino group, the methyl donor being S-adenosyl-L-methionine.</text>
        <dbReference type="EC" id="3.4.23.43"/>
    </reaction>
</comment>
<evidence type="ECO:0000256" key="11">
    <source>
        <dbReference type="ARBA" id="ARBA00022989"/>
    </source>
</evidence>
<evidence type="ECO:0000256" key="13">
    <source>
        <dbReference type="ARBA" id="ARBA00023268"/>
    </source>
</evidence>
<feature type="transmembrane region" description="Helical" evidence="19">
    <location>
        <begin position="20"/>
        <end position="42"/>
    </location>
</feature>
<evidence type="ECO:0000256" key="4">
    <source>
        <dbReference type="ARBA" id="ARBA00022519"/>
    </source>
</evidence>
<evidence type="ECO:0000256" key="10">
    <source>
        <dbReference type="ARBA" id="ARBA00022801"/>
    </source>
</evidence>
<keyword evidence="13 18" id="KW-0511">Multifunctional enzyme</keyword>
<keyword evidence="5 18" id="KW-0489">Methyltransferase</keyword>
<dbReference type="GO" id="GO:0005886">
    <property type="term" value="C:plasma membrane"/>
    <property type="evidence" value="ECO:0007669"/>
    <property type="project" value="UniProtKB-SubCell"/>
</dbReference>
<accession>A0A411PI06</accession>
<evidence type="ECO:0000256" key="7">
    <source>
        <dbReference type="ARBA" id="ARBA00022679"/>
    </source>
</evidence>
<evidence type="ECO:0000256" key="18">
    <source>
        <dbReference type="RuleBase" id="RU003794"/>
    </source>
</evidence>
<protein>
    <recommendedName>
        <fullName evidence="16 18">Prepilin leader peptidase/N-methyltransferase</fullName>
        <ecNumber evidence="18">2.1.1.-</ecNumber>
        <ecNumber evidence="15 18">3.4.23.43</ecNumber>
    </recommendedName>
</protein>
<feature type="domain" description="Prepilin type IV endopeptidase peptidase" evidence="20">
    <location>
        <begin position="162"/>
        <end position="270"/>
    </location>
</feature>
<evidence type="ECO:0000256" key="9">
    <source>
        <dbReference type="ARBA" id="ARBA00022692"/>
    </source>
</evidence>
<sequence>MTEFLSSFTSSFVSTMSQTPWLFVVISFIFAATIGSFLNVVIHRLPVMMKREWQSECNFYLDEYHPDIVKQVGKGKLEKPIDEYPQKYNLIVPTSACPKCKAKIKPWHNLPIFGWLLLKGKCANCQTSISPRYPIFEFITGALVATLAYYLGPTTQFALATLLTFALIALTGIDLDEMLLPDQITLPLLWLGLIINYQGVFVSLEDAVIGAAAGYLSLWSVFWGFKLLTGKEGMGYGDFKLMAVFGAWLGWQMLPLIILLSSLVGAVIGIAMIATKKLHSGKPIPFGPYIAIAGWIALIWGHDIINWYLGSFV</sequence>
<dbReference type="GO" id="GO:0006465">
    <property type="term" value="P:signal peptide processing"/>
    <property type="evidence" value="ECO:0007669"/>
    <property type="project" value="TreeGrafter"/>
</dbReference>
<dbReference type="EC" id="3.4.23.43" evidence="15 18"/>
<dbReference type="EMBL" id="CP036200">
    <property type="protein sequence ID" value="QBF83247.1"/>
    <property type="molecule type" value="Genomic_DNA"/>
</dbReference>
<evidence type="ECO:0000256" key="5">
    <source>
        <dbReference type="ARBA" id="ARBA00022603"/>
    </source>
</evidence>
<evidence type="ECO:0000259" key="20">
    <source>
        <dbReference type="Pfam" id="PF01478"/>
    </source>
</evidence>
<evidence type="ECO:0000256" key="19">
    <source>
        <dbReference type="SAM" id="Phobius"/>
    </source>
</evidence>
<dbReference type="KEGG" id="smai:EXU30_11465"/>
<dbReference type="FunFam" id="1.20.120.1220:FF:000001">
    <property type="entry name" value="Type 4 prepilin-like proteins leader peptide-processing enzyme"/>
    <property type="match status" value="1"/>
</dbReference>
<evidence type="ECO:0000256" key="17">
    <source>
        <dbReference type="RuleBase" id="RU003793"/>
    </source>
</evidence>
<dbReference type="GO" id="GO:0008168">
    <property type="term" value="F:methyltransferase activity"/>
    <property type="evidence" value="ECO:0007669"/>
    <property type="project" value="UniProtKB-KW"/>
</dbReference>
<evidence type="ECO:0000259" key="21">
    <source>
        <dbReference type="Pfam" id="PF06750"/>
    </source>
</evidence>
<feature type="transmembrane region" description="Helical" evidence="19">
    <location>
        <begin position="286"/>
        <end position="309"/>
    </location>
</feature>
<gene>
    <name evidence="22" type="ORF">EXU30_11465</name>
</gene>
<dbReference type="Proteomes" id="UP000291106">
    <property type="component" value="Chromosome"/>
</dbReference>
<dbReference type="RefSeq" id="WP_130600168.1">
    <property type="nucleotide sequence ID" value="NZ_CP036200.1"/>
</dbReference>
<reference evidence="22 23" key="1">
    <citation type="submission" date="2019-02" db="EMBL/GenBank/DDBJ databases">
        <title>Shewanella sp. D4-2 isolated from Dokdo Island.</title>
        <authorList>
            <person name="Baek K."/>
        </authorList>
    </citation>
    <scope>NUCLEOTIDE SEQUENCE [LARGE SCALE GENOMIC DNA]</scope>
    <source>
        <strain evidence="22 23">D4-2</strain>
    </source>
</reference>
<proteinExistence type="inferred from homology"/>
<dbReference type="PANTHER" id="PTHR30487">
    <property type="entry name" value="TYPE 4 PREPILIN-LIKE PROTEINS LEADER PEPTIDE-PROCESSING ENZYME"/>
    <property type="match status" value="1"/>
</dbReference>
<keyword evidence="6 18" id="KW-0645">Protease</keyword>
<evidence type="ECO:0000313" key="23">
    <source>
        <dbReference type="Proteomes" id="UP000291106"/>
    </source>
</evidence>
<evidence type="ECO:0000256" key="15">
    <source>
        <dbReference type="ARBA" id="ARBA00067082"/>
    </source>
</evidence>
<dbReference type="InterPro" id="IPR000045">
    <property type="entry name" value="Prepilin_IV_endopep_pep"/>
</dbReference>
<keyword evidence="10 18" id="KW-0378">Hydrolase</keyword>
<evidence type="ECO:0000256" key="6">
    <source>
        <dbReference type="ARBA" id="ARBA00022670"/>
    </source>
</evidence>
<dbReference type="Pfam" id="PF01478">
    <property type="entry name" value="Peptidase_A24"/>
    <property type="match status" value="1"/>
</dbReference>
<evidence type="ECO:0000256" key="1">
    <source>
        <dbReference type="ARBA" id="ARBA00004429"/>
    </source>
</evidence>
<feature type="domain" description="Prepilin peptidase A24 N-terminal" evidence="21">
    <location>
        <begin position="29"/>
        <end position="149"/>
    </location>
</feature>
<feature type="transmembrane region" description="Helical" evidence="19">
    <location>
        <begin position="207"/>
        <end position="229"/>
    </location>
</feature>
<feature type="transmembrane region" description="Helical" evidence="19">
    <location>
        <begin position="241"/>
        <end position="274"/>
    </location>
</feature>
<dbReference type="OrthoDB" id="9789291at2"/>
<dbReference type="InterPro" id="IPR050882">
    <property type="entry name" value="Prepilin_peptidase/N-MTase"/>
</dbReference>
<keyword evidence="12 19" id="KW-0472">Membrane</keyword>
<dbReference type="PRINTS" id="PR00864">
    <property type="entry name" value="PREPILNPTASE"/>
</dbReference>
<evidence type="ECO:0000313" key="22">
    <source>
        <dbReference type="EMBL" id="QBF83247.1"/>
    </source>
</evidence>
<evidence type="ECO:0000256" key="12">
    <source>
        <dbReference type="ARBA" id="ARBA00023136"/>
    </source>
</evidence>
<dbReference type="EC" id="2.1.1.-" evidence="18"/>
<dbReference type="Pfam" id="PF06750">
    <property type="entry name" value="A24_N_bact"/>
    <property type="match status" value="1"/>
</dbReference>
<name>A0A411PI06_9GAMM</name>
<keyword evidence="11 19" id="KW-1133">Transmembrane helix</keyword>
<dbReference type="InterPro" id="IPR010627">
    <property type="entry name" value="Prepilin_pept_A24_N"/>
</dbReference>
<organism evidence="22 23">
    <name type="scientific">Shewanella maritima</name>
    <dbReference type="NCBI Taxonomy" id="2520507"/>
    <lineage>
        <taxon>Bacteria</taxon>
        <taxon>Pseudomonadati</taxon>
        <taxon>Pseudomonadota</taxon>
        <taxon>Gammaproteobacteria</taxon>
        <taxon>Alteromonadales</taxon>
        <taxon>Shewanellaceae</taxon>
        <taxon>Shewanella</taxon>
    </lineage>
</organism>
<evidence type="ECO:0000256" key="16">
    <source>
        <dbReference type="ARBA" id="ARBA00071870"/>
    </source>
</evidence>
<evidence type="ECO:0000256" key="8">
    <source>
        <dbReference type="ARBA" id="ARBA00022691"/>
    </source>
</evidence>
<evidence type="ECO:0000256" key="2">
    <source>
        <dbReference type="ARBA" id="ARBA00005801"/>
    </source>
</evidence>
<dbReference type="InterPro" id="IPR014032">
    <property type="entry name" value="Peptidase_A24A_bac"/>
</dbReference>
<comment type="similarity">
    <text evidence="2 17">Belongs to the peptidase A24 family.</text>
</comment>
<feature type="transmembrane region" description="Helical" evidence="19">
    <location>
        <begin position="184"/>
        <end position="201"/>
    </location>
</feature>
<dbReference type="Gene3D" id="1.20.120.1220">
    <property type="match status" value="1"/>
</dbReference>
<dbReference type="AlphaFoldDB" id="A0A411PI06"/>
<dbReference type="PANTHER" id="PTHR30487:SF0">
    <property type="entry name" value="PREPILIN LEADER PEPTIDASE_N-METHYLTRANSFERASE-RELATED"/>
    <property type="match status" value="1"/>
</dbReference>
<dbReference type="GO" id="GO:0004190">
    <property type="term" value="F:aspartic-type endopeptidase activity"/>
    <property type="evidence" value="ECO:0007669"/>
    <property type="project" value="UniProtKB-EC"/>
</dbReference>